<dbReference type="PROSITE" id="PS01031">
    <property type="entry name" value="SHSP"/>
    <property type="match status" value="1"/>
</dbReference>
<dbReference type="InterPro" id="IPR008978">
    <property type="entry name" value="HSP20-like_chaperone"/>
</dbReference>
<dbReference type="InterPro" id="IPR002068">
    <property type="entry name" value="A-crystallin/Hsp20_dom"/>
</dbReference>
<reference evidence="4" key="4">
    <citation type="submission" date="2024-05" db="EMBL/GenBank/DDBJ databases">
        <authorList>
            <person name="Sun Q."/>
            <person name="Zhou Y."/>
        </authorList>
    </citation>
    <scope>NUCLEOTIDE SEQUENCE</scope>
    <source>
        <strain evidence="4">CGMCC 1.15287</strain>
    </source>
</reference>
<dbReference type="RefSeq" id="WP_183767435.1">
    <property type="nucleotide sequence ID" value="NZ_BMHZ01000004.1"/>
</dbReference>
<keyword evidence="7" id="KW-1185">Reference proteome</keyword>
<dbReference type="CDD" id="cd06464">
    <property type="entry name" value="ACD_sHsps-like"/>
    <property type="match status" value="1"/>
</dbReference>
<proteinExistence type="inferred from homology"/>
<feature type="domain" description="SHSP" evidence="3">
    <location>
        <begin position="31"/>
        <end position="143"/>
    </location>
</feature>
<organism evidence="5 6">
    <name type="scientific">Pedobacter zeae</name>
    <dbReference type="NCBI Taxonomy" id="1737356"/>
    <lineage>
        <taxon>Bacteria</taxon>
        <taxon>Pseudomonadati</taxon>
        <taxon>Bacteroidota</taxon>
        <taxon>Sphingobacteriia</taxon>
        <taxon>Sphingobacteriales</taxon>
        <taxon>Sphingobacteriaceae</taxon>
        <taxon>Pedobacter</taxon>
    </lineage>
</organism>
<dbReference type="Proteomes" id="UP000642938">
    <property type="component" value="Unassembled WGS sequence"/>
</dbReference>
<dbReference type="PANTHER" id="PTHR11527">
    <property type="entry name" value="HEAT-SHOCK PROTEIN 20 FAMILY MEMBER"/>
    <property type="match status" value="1"/>
</dbReference>
<name>A0A7W6KDT5_9SPHI</name>
<comment type="caution">
    <text evidence="5">The sequence shown here is derived from an EMBL/GenBank/DDBJ whole genome shotgun (WGS) entry which is preliminary data.</text>
</comment>
<accession>A0A7W6KDT5</accession>
<evidence type="ECO:0000256" key="2">
    <source>
        <dbReference type="RuleBase" id="RU003616"/>
    </source>
</evidence>
<evidence type="ECO:0000259" key="3">
    <source>
        <dbReference type="PROSITE" id="PS01031"/>
    </source>
</evidence>
<reference evidence="5 6" key="3">
    <citation type="submission" date="2020-08" db="EMBL/GenBank/DDBJ databases">
        <title>Genomic Encyclopedia of Type Strains, Phase IV (KMG-IV): sequencing the most valuable type-strain genomes for metagenomic binning, comparative biology and taxonomic classification.</title>
        <authorList>
            <person name="Goeker M."/>
        </authorList>
    </citation>
    <scope>NUCLEOTIDE SEQUENCE [LARGE SCALE GENOMIC DNA]</scope>
    <source>
        <strain evidence="5 6">DSM 100774</strain>
    </source>
</reference>
<dbReference type="SUPFAM" id="SSF49764">
    <property type="entry name" value="HSP20-like chaperones"/>
    <property type="match status" value="1"/>
</dbReference>
<evidence type="ECO:0000313" key="7">
    <source>
        <dbReference type="Proteomes" id="UP000642938"/>
    </source>
</evidence>
<reference evidence="7" key="2">
    <citation type="journal article" date="2019" name="Int. J. Syst. Evol. Microbiol.">
        <title>The Global Catalogue of Microorganisms (GCM) 10K type strain sequencing project: providing services to taxonomists for standard genome sequencing and annotation.</title>
        <authorList>
            <consortium name="The Broad Institute Genomics Platform"/>
            <consortium name="The Broad Institute Genome Sequencing Center for Infectious Disease"/>
            <person name="Wu L."/>
            <person name="Ma J."/>
        </authorList>
    </citation>
    <scope>NUCLEOTIDE SEQUENCE [LARGE SCALE GENOMIC DNA]</scope>
    <source>
        <strain evidence="7">CGMCC 1.15287</strain>
    </source>
</reference>
<sequence length="143" mass="16124">MKKLTKSNGFPALKSMMEDFWHVDGFSNKPLLNAELLPAVNIKNKKDKYQIEVSTPGFKKKDFDVSVENGKLHISAETSSKAEESDEEFARKEFTTSSFSRSFNLPDDILLDEVKASYKDGLLRINIKKSGETKKSGKTIDID</sequence>
<evidence type="ECO:0000313" key="4">
    <source>
        <dbReference type="EMBL" id="GGH15204.1"/>
    </source>
</evidence>
<dbReference type="Gene3D" id="2.60.40.790">
    <property type="match status" value="1"/>
</dbReference>
<protein>
    <submittedName>
        <fullName evidence="5">HSP20 family protein</fullName>
    </submittedName>
</protein>
<dbReference type="Pfam" id="PF00011">
    <property type="entry name" value="HSP20"/>
    <property type="match status" value="1"/>
</dbReference>
<dbReference type="InterPro" id="IPR031107">
    <property type="entry name" value="Small_HSP"/>
</dbReference>
<evidence type="ECO:0000313" key="5">
    <source>
        <dbReference type="EMBL" id="MBB4109961.1"/>
    </source>
</evidence>
<dbReference type="AlphaFoldDB" id="A0A7W6KDT5"/>
<dbReference type="EMBL" id="JACIEF010000004">
    <property type="protein sequence ID" value="MBB4109961.1"/>
    <property type="molecule type" value="Genomic_DNA"/>
</dbReference>
<evidence type="ECO:0000313" key="6">
    <source>
        <dbReference type="Proteomes" id="UP000532273"/>
    </source>
</evidence>
<comment type="similarity">
    <text evidence="1 2">Belongs to the small heat shock protein (HSP20) family.</text>
</comment>
<evidence type="ECO:0000256" key="1">
    <source>
        <dbReference type="PROSITE-ProRule" id="PRU00285"/>
    </source>
</evidence>
<reference evidence="4" key="1">
    <citation type="journal article" date="2014" name="Int. J. Syst. Evol. Microbiol.">
        <title>Complete genome of a new Firmicutes species belonging to the dominant human colonic microbiota ('Ruminococcus bicirculans') reveals two chromosomes and a selective capacity to utilize plant glucans.</title>
        <authorList>
            <consortium name="NISC Comparative Sequencing Program"/>
            <person name="Wegmann U."/>
            <person name="Louis P."/>
            <person name="Goesmann A."/>
            <person name="Henrissat B."/>
            <person name="Duncan S.H."/>
            <person name="Flint H.J."/>
        </authorList>
    </citation>
    <scope>NUCLEOTIDE SEQUENCE</scope>
    <source>
        <strain evidence="4">CGMCC 1.15287</strain>
    </source>
</reference>
<gene>
    <name evidence="4" type="ORF">GCM10007422_37100</name>
    <name evidence="5" type="ORF">GGQ60_003989</name>
</gene>
<dbReference type="Proteomes" id="UP000532273">
    <property type="component" value="Unassembled WGS sequence"/>
</dbReference>
<dbReference type="EMBL" id="BMHZ01000004">
    <property type="protein sequence ID" value="GGH15204.1"/>
    <property type="molecule type" value="Genomic_DNA"/>
</dbReference>